<accession>A0A346A2X8</accession>
<feature type="chain" id="PRO_5016575405" evidence="2">
    <location>
        <begin position="23"/>
        <end position="335"/>
    </location>
</feature>
<evidence type="ECO:0000256" key="1">
    <source>
        <dbReference type="ARBA" id="ARBA00022729"/>
    </source>
</evidence>
<sequence length="335" mass="36218">MVTSVMRFAAFAFALVVSPAVAQPITLKLSFFTSDRTIAYAAAIRPFVEAVNREGEGVVKIEVYTSGTLGKVQRELPDLVLSGGADIAFIIPGQNPERFVDSGVIELPGLFKDVREATLTFTNLVHANALAGYDEFFVVGAFATPPETINSRKPTQSLADLKGQRIRVNNATQAEALAKLGALPKVIAFNETAPAIMDGTLDGATVALAQLFDVGIGRLTSYHYLLGTSSAPLTLLMNRKVLDRLPPRAQAIIRKYSGEWAAARFIEVYEKAVKDAREELQQDRRRTIVAPSQADLDAAAAVFSTISDEFAAKGPHNAELVRMAHDFVANLRVAK</sequence>
<evidence type="ECO:0000313" key="3">
    <source>
        <dbReference type="EMBL" id="AXK83525.1"/>
    </source>
</evidence>
<evidence type="ECO:0000256" key="2">
    <source>
        <dbReference type="SAM" id="SignalP"/>
    </source>
</evidence>
<name>A0A346A2X8_9HYPH</name>
<dbReference type="GO" id="GO:0055085">
    <property type="term" value="P:transmembrane transport"/>
    <property type="evidence" value="ECO:0007669"/>
    <property type="project" value="InterPro"/>
</dbReference>
<dbReference type="Proteomes" id="UP000254889">
    <property type="component" value="Chromosome"/>
</dbReference>
<keyword evidence="4" id="KW-1185">Reference proteome</keyword>
<dbReference type="Pfam" id="PF03480">
    <property type="entry name" value="DctP"/>
    <property type="match status" value="1"/>
</dbReference>
<evidence type="ECO:0000313" key="4">
    <source>
        <dbReference type="Proteomes" id="UP000254889"/>
    </source>
</evidence>
<dbReference type="InterPro" id="IPR038404">
    <property type="entry name" value="TRAP_DctP_sf"/>
</dbReference>
<dbReference type="AlphaFoldDB" id="A0A346A2X8"/>
<dbReference type="PANTHER" id="PTHR33376">
    <property type="match status" value="1"/>
</dbReference>
<dbReference type="InterPro" id="IPR018389">
    <property type="entry name" value="DctP_fam"/>
</dbReference>
<proteinExistence type="predicted"/>
<keyword evidence="1 2" id="KW-0732">Signal</keyword>
<dbReference type="OrthoDB" id="9799287at2"/>
<feature type="signal peptide" evidence="2">
    <location>
        <begin position="1"/>
        <end position="22"/>
    </location>
</feature>
<dbReference type="EMBL" id="CP031417">
    <property type="protein sequence ID" value="AXK83525.1"/>
    <property type="molecule type" value="Genomic_DNA"/>
</dbReference>
<dbReference type="SUPFAM" id="SSF53850">
    <property type="entry name" value="Periplasmic binding protein-like II"/>
    <property type="match status" value="1"/>
</dbReference>
<dbReference type="KEGG" id="ptaw:DW352_25165"/>
<gene>
    <name evidence="3" type="ORF">DW352_25165</name>
</gene>
<dbReference type="PANTHER" id="PTHR33376:SF15">
    <property type="entry name" value="BLL6794 PROTEIN"/>
    <property type="match status" value="1"/>
</dbReference>
<dbReference type="NCBIfam" id="NF037995">
    <property type="entry name" value="TRAP_S1"/>
    <property type="match status" value="1"/>
</dbReference>
<dbReference type="RefSeq" id="WP_115693904.1">
    <property type="nucleotide sequence ID" value="NZ_CP031417.1"/>
</dbReference>
<protein>
    <submittedName>
        <fullName evidence="3">C4-dicarboxylate ABC transporter substrate-binding protein</fullName>
    </submittedName>
</protein>
<organism evidence="3 4">
    <name type="scientific">Pseudolabrys taiwanensis</name>
    <dbReference type="NCBI Taxonomy" id="331696"/>
    <lineage>
        <taxon>Bacteria</taxon>
        <taxon>Pseudomonadati</taxon>
        <taxon>Pseudomonadota</taxon>
        <taxon>Alphaproteobacteria</taxon>
        <taxon>Hyphomicrobiales</taxon>
        <taxon>Xanthobacteraceae</taxon>
        <taxon>Pseudolabrys</taxon>
    </lineage>
</organism>
<reference evidence="3 4" key="1">
    <citation type="submission" date="2018-07" db="EMBL/GenBank/DDBJ databases">
        <authorList>
            <person name="Quirk P.G."/>
            <person name="Krulwich T.A."/>
        </authorList>
    </citation>
    <scope>NUCLEOTIDE SEQUENCE [LARGE SCALE GENOMIC DNA]</scope>
    <source>
        <strain evidence="3 4">CC-BB4</strain>
    </source>
</reference>
<dbReference type="Gene3D" id="3.40.190.170">
    <property type="entry name" value="Bacterial extracellular solute-binding protein, family 7"/>
    <property type="match status" value="1"/>
</dbReference>